<dbReference type="Proteomes" id="UP000251241">
    <property type="component" value="Unassembled WGS sequence"/>
</dbReference>
<evidence type="ECO:0000313" key="2">
    <source>
        <dbReference type="EMBL" id="SPZ88519.1"/>
    </source>
</evidence>
<evidence type="ECO:0000256" key="1">
    <source>
        <dbReference type="ARBA" id="ARBA00023125"/>
    </source>
</evidence>
<dbReference type="InterPro" id="IPR010982">
    <property type="entry name" value="Lambda_DNA-bd_dom_sf"/>
</dbReference>
<accession>A0A2X2L3G9</accession>
<gene>
    <name evidence="2" type="ORF">NCTC11343_03534</name>
</gene>
<dbReference type="SMART" id="SM00530">
    <property type="entry name" value="HTH_XRE"/>
    <property type="match status" value="1"/>
</dbReference>
<sequence>MNKVGKKIRLLRHQKGWSQQDVANKLGISIPAFSKMETGITDINLSRLIQIGKLFNLTAVQLLSFSETDQLNDYVDGITSIQQKLKEREEKIIQLQKKVIDLYGQLYKD</sequence>
<keyword evidence="1" id="KW-0238">DNA-binding</keyword>
<dbReference type="PANTHER" id="PTHR46558:SF4">
    <property type="entry name" value="DNA-BIDING PHAGE PROTEIN"/>
    <property type="match status" value="1"/>
</dbReference>
<dbReference type="GeneID" id="97183389"/>
<evidence type="ECO:0000313" key="3">
    <source>
        <dbReference type="Proteomes" id="UP000251241"/>
    </source>
</evidence>
<dbReference type="InterPro" id="IPR001387">
    <property type="entry name" value="Cro/C1-type_HTH"/>
</dbReference>
<name>A0A2X2L3G9_SPHMU</name>
<dbReference type="AlphaFoldDB" id="A0A2X2L3G9"/>
<dbReference type="Pfam" id="PF01381">
    <property type="entry name" value="HTH_3"/>
    <property type="match status" value="1"/>
</dbReference>
<dbReference type="SUPFAM" id="SSF47413">
    <property type="entry name" value="lambda repressor-like DNA-binding domains"/>
    <property type="match status" value="1"/>
</dbReference>
<reference evidence="2 3" key="1">
    <citation type="submission" date="2018-06" db="EMBL/GenBank/DDBJ databases">
        <authorList>
            <consortium name="Pathogen Informatics"/>
            <person name="Doyle S."/>
        </authorList>
    </citation>
    <scope>NUCLEOTIDE SEQUENCE [LARGE SCALE GENOMIC DNA]</scope>
    <source>
        <strain evidence="2 3">NCTC11343</strain>
    </source>
</reference>
<dbReference type="EMBL" id="UAUU01000009">
    <property type="protein sequence ID" value="SPZ88519.1"/>
    <property type="molecule type" value="Genomic_DNA"/>
</dbReference>
<dbReference type="Gene3D" id="1.10.260.40">
    <property type="entry name" value="lambda repressor-like DNA-binding domains"/>
    <property type="match status" value="1"/>
</dbReference>
<proteinExistence type="predicted"/>
<dbReference type="PANTHER" id="PTHR46558">
    <property type="entry name" value="TRACRIPTIONAL REGULATORY PROTEIN-RELATED-RELATED"/>
    <property type="match status" value="1"/>
</dbReference>
<dbReference type="PROSITE" id="PS50943">
    <property type="entry name" value="HTH_CROC1"/>
    <property type="match status" value="1"/>
</dbReference>
<organism evidence="2 3">
    <name type="scientific">Sphingobacterium multivorum</name>
    <dbReference type="NCBI Taxonomy" id="28454"/>
    <lineage>
        <taxon>Bacteria</taxon>
        <taxon>Pseudomonadati</taxon>
        <taxon>Bacteroidota</taxon>
        <taxon>Sphingobacteriia</taxon>
        <taxon>Sphingobacteriales</taxon>
        <taxon>Sphingobacteriaceae</taxon>
        <taxon>Sphingobacterium</taxon>
    </lineage>
</organism>
<protein>
    <submittedName>
        <fullName evidence="2">Anaerobic benzoate catabolism transcriptional regulator</fullName>
    </submittedName>
</protein>
<dbReference type="RefSeq" id="WP_112375344.1">
    <property type="nucleotide sequence ID" value="NZ_CP069793.1"/>
</dbReference>
<dbReference type="GO" id="GO:0003677">
    <property type="term" value="F:DNA binding"/>
    <property type="evidence" value="ECO:0007669"/>
    <property type="project" value="UniProtKB-KW"/>
</dbReference>
<dbReference type="CDD" id="cd00093">
    <property type="entry name" value="HTH_XRE"/>
    <property type="match status" value="1"/>
</dbReference>